<evidence type="ECO:0000256" key="1">
    <source>
        <dbReference type="SAM" id="Phobius"/>
    </source>
</evidence>
<feature type="transmembrane region" description="Helical" evidence="1">
    <location>
        <begin position="212"/>
        <end position="231"/>
    </location>
</feature>
<dbReference type="RefSeq" id="WP_132430518.1">
    <property type="nucleotide sequence ID" value="NZ_SMFZ01000002.1"/>
</dbReference>
<dbReference type="GO" id="GO:0004175">
    <property type="term" value="F:endopeptidase activity"/>
    <property type="evidence" value="ECO:0007669"/>
    <property type="project" value="UniProtKB-ARBA"/>
</dbReference>
<evidence type="ECO:0000259" key="2">
    <source>
        <dbReference type="Pfam" id="PF02517"/>
    </source>
</evidence>
<gene>
    <name evidence="3" type="ORF">EV378_5805</name>
</gene>
<comment type="caution">
    <text evidence="3">The sequence shown here is derived from an EMBL/GenBank/DDBJ whole genome shotgun (WGS) entry which is preliminary data.</text>
</comment>
<keyword evidence="1" id="KW-0472">Membrane</keyword>
<accession>A0A4R1HHT6</accession>
<keyword evidence="1" id="KW-1133">Transmembrane helix</keyword>
<feature type="transmembrane region" description="Helical" evidence="1">
    <location>
        <begin position="21"/>
        <end position="40"/>
    </location>
</feature>
<dbReference type="GO" id="GO:0080120">
    <property type="term" value="P:CAAX-box protein maturation"/>
    <property type="evidence" value="ECO:0007669"/>
    <property type="project" value="UniProtKB-ARBA"/>
</dbReference>
<feature type="transmembrane region" description="Helical" evidence="1">
    <location>
        <begin position="187"/>
        <end position="205"/>
    </location>
</feature>
<feature type="domain" description="CAAX prenyl protease 2/Lysostaphin resistance protein A-like" evidence="2">
    <location>
        <begin position="129"/>
        <end position="223"/>
    </location>
</feature>
<proteinExistence type="predicted"/>
<dbReference type="InterPro" id="IPR003675">
    <property type="entry name" value="Rce1/LyrA-like_dom"/>
</dbReference>
<feature type="transmembrane region" description="Helical" evidence="1">
    <location>
        <begin position="131"/>
        <end position="149"/>
    </location>
</feature>
<evidence type="ECO:0000313" key="3">
    <source>
        <dbReference type="EMBL" id="TCK21814.1"/>
    </source>
</evidence>
<dbReference type="EMBL" id="SMFZ01000002">
    <property type="protein sequence ID" value="TCK21814.1"/>
    <property type="molecule type" value="Genomic_DNA"/>
</dbReference>
<dbReference type="Proteomes" id="UP000295560">
    <property type="component" value="Unassembled WGS sequence"/>
</dbReference>
<organism evidence="3 4">
    <name type="scientific">Pseudonocardia endophytica</name>
    <dbReference type="NCBI Taxonomy" id="401976"/>
    <lineage>
        <taxon>Bacteria</taxon>
        <taxon>Bacillati</taxon>
        <taxon>Actinomycetota</taxon>
        <taxon>Actinomycetes</taxon>
        <taxon>Pseudonocardiales</taxon>
        <taxon>Pseudonocardiaceae</taxon>
        <taxon>Pseudonocardia</taxon>
    </lineage>
</organism>
<reference evidence="3 4" key="1">
    <citation type="submission" date="2019-03" db="EMBL/GenBank/DDBJ databases">
        <title>Sequencing the genomes of 1000 actinobacteria strains.</title>
        <authorList>
            <person name="Klenk H.-P."/>
        </authorList>
    </citation>
    <scope>NUCLEOTIDE SEQUENCE [LARGE SCALE GENOMIC DNA]</scope>
    <source>
        <strain evidence="3 4">DSM 44969</strain>
    </source>
</reference>
<dbReference type="AlphaFoldDB" id="A0A4R1HHT6"/>
<evidence type="ECO:0000313" key="4">
    <source>
        <dbReference type="Proteomes" id="UP000295560"/>
    </source>
</evidence>
<sequence>MFTTTRPTTPPTDTAAARAPGWGEIVAGLVLMGVALYRLPPVIRDNAAALGHWADVALLALPAVAAFSGFFAAARPRIRTLPAIGIRGASPGALLAGVGLGVVALAATIGITAGLESLGVPAAGARPDTTVLGLVVLGLAIPVAQELLLRGVVTTALLRHGAVAGILGSTVLSAGAALLVWMFLPTASVGVVSAAVIGFLAAILLRRTGSVWPGVLAHVVCNGLALAMVVLS</sequence>
<feature type="transmembrane region" description="Helical" evidence="1">
    <location>
        <begin position="161"/>
        <end position="181"/>
    </location>
</feature>
<dbReference type="Pfam" id="PF02517">
    <property type="entry name" value="Rce1-like"/>
    <property type="match status" value="1"/>
</dbReference>
<feature type="transmembrane region" description="Helical" evidence="1">
    <location>
        <begin position="52"/>
        <end position="73"/>
    </location>
</feature>
<keyword evidence="1" id="KW-0812">Transmembrane</keyword>
<keyword evidence="4" id="KW-1185">Reference proteome</keyword>
<name>A0A4R1HHT6_PSEEN</name>
<feature type="transmembrane region" description="Helical" evidence="1">
    <location>
        <begin position="93"/>
        <end position="111"/>
    </location>
</feature>
<dbReference type="OrthoDB" id="3579850at2"/>
<protein>
    <recommendedName>
        <fullName evidence="2">CAAX prenyl protease 2/Lysostaphin resistance protein A-like domain-containing protein</fullName>
    </recommendedName>
</protein>